<protein>
    <submittedName>
        <fullName evidence="1">Uncharacterized protein</fullName>
    </submittedName>
</protein>
<proteinExistence type="predicted"/>
<keyword evidence="2" id="KW-1185">Reference proteome</keyword>
<gene>
    <name evidence="1" type="ORF">NPIL_167341</name>
</gene>
<dbReference type="AlphaFoldDB" id="A0A8X6T4X1"/>
<dbReference type="EMBL" id="BMAW01096260">
    <property type="protein sequence ID" value="GFS73943.1"/>
    <property type="molecule type" value="Genomic_DNA"/>
</dbReference>
<evidence type="ECO:0000313" key="1">
    <source>
        <dbReference type="EMBL" id="GFS73943.1"/>
    </source>
</evidence>
<sequence>MVAKQQGHLVWKSDLQIDLQIVFLIQNGLELHRWNTILLRKSVETSLTSLAAPLVEICPRQVIPVKYLVLLAVSNDSCSNNDGETLLLRMWI</sequence>
<reference evidence="1" key="1">
    <citation type="submission" date="2020-08" db="EMBL/GenBank/DDBJ databases">
        <title>Multicomponent nature underlies the extraordinary mechanical properties of spider dragline silk.</title>
        <authorList>
            <person name="Kono N."/>
            <person name="Nakamura H."/>
            <person name="Mori M."/>
            <person name="Yoshida Y."/>
            <person name="Ohtoshi R."/>
            <person name="Malay A.D."/>
            <person name="Moran D.A.P."/>
            <person name="Tomita M."/>
            <person name="Numata K."/>
            <person name="Arakawa K."/>
        </authorList>
    </citation>
    <scope>NUCLEOTIDE SEQUENCE</scope>
</reference>
<comment type="caution">
    <text evidence="1">The sequence shown here is derived from an EMBL/GenBank/DDBJ whole genome shotgun (WGS) entry which is preliminary data.</text>
</comment>
<evidence type="ECO:0000313" key="2">
    <source>
        <dbReference type="Proteomes" id="UP000887013"/>
    </source>
</evidence>
<organism evidence="1 2">
    <name type="scientific">Nephila pilipes</name>
    <name type="common">Giant wood spider</name>
    <name type="synonym">Nephila maculata</name>
    <dbReference type="NCBI Taxonomy" id="299642"/>
    <lineage>
        <taxon>Eukaryota</taxon>
        <taxon>Metazoa</taxon>
        <taxon>Ecdysozoa</taxon>
        <taxon>Arthropoda</taxon>
        <taxon>Chelicerata</taxon>
        <taxon>Arachnida</taxon>
        <taxon>Araneae</taxon>
        <taxon>Araneomorphae</taxon>
        <taxon>Entelegynae</taxon>
        <taxon>Araneoidea</taxon>
        <taxon>Nephilidae</taxon>
        <taxon>Nephila</taxon>
    </lineage>
</organism>
<accession>A0A8X6T4X1</accession>
<dbReference type="Proteomes" id="UP000887013">
    <property type="component" value="Unassembled WGS sequence"/>
</dbReference>
<name>A0A8X6T4X1_NEPPI</name>